<evidence type="ECO:0000313" key="2">
    <source>
        <dbReference type="EMBL" id="MDI6452649.1"/>
    </source>
</evidence>
<feature type="transmembrane region" description="Helical" evidence="1">
    <location>
        <begin position="116"/>
        <end position="139"/>
    </location>
</feature>
<proteinExistence type="predicted"/>
<feature type="transmembrane region" description="Helical" evidence="1">
    <location>
        <begin position="7"/>
        <end position="29"/>
    </location>
</feature>
<dbReference type="AlphaFoldDB" id="A0AAW6UAH6"/>
<dbReference type="Pfam" id="PF16481">
    <property type="entry name" value="DUF5058"/>
    <property type="match status" value="1"/>
</dbReference>
<name>A0AAW6UAH6_9MOLU</name>
<accession>A0AAW6UAH6</accession>
<feature type="transmembrane region" description="Helical" evidence="1">
    <location>
        <begin position="221"/>
        <end position="240"/>
    </location>
</feature>
<keyword evidence="1" id="KW-1133">Transmembrane helix</keyword>
<reference evidence="2" key="1">
    <citation type="submission" date="2023-05" db="EMBL/GenBank/DDBJ databases">
        <title>Mariniplasma microaerophilum sp. nov., a novel anaerobic mollicute isolated from terrestrial mud volcano, Taman Peninsula, Russia.</title>
        <authorList>
            <person name="Khomyakova M.A."/>
            <person name="Merkel A.Y."/>
            <person name="Slobodkin A.I."/>
        </authorList>
    </citation>
    <scope>NUCLEOTIDE SEQUENCE</scope>
    <source>
        <strain evidence="2">M4Ah</strain>
    </source>
</reference>
<organism evidence="2 3">
    <name type="scientific">Peloplasma aerotolerans</name>
    <dbReference type="NCBI Taxonomy" id="3044389"/>
    <lineage>
        <taxon>Bacteria</taxon>
        <taxon>Bacillati</taxon>
        <taxon>Mycoplasmatota</taxon>
        <taxon>Mollicutes</taxon>
        <taxon>Acholeplasmatales</taxon>
        <taxon>Acholeplasmataceae</taxon>
        <taxon>Peloplasma</taxon>
    </lineage>
</organism>
<keyword evidence="1" id="KW-0472">Membrane</keyword>
<dbReference type="EMBL" id="JASCXW010000007">
    <property type="protein sequence ID" value="MDI6452649.1"/>
    <property type="molecule type" value="Genomic_DNA"/>
</dbReference>
<keyword evidence="1" id="KW-0812">Transmembrane</keyword>
<gene>
    <name evidence="2" type="ORF">QJ521_03635</name>
</gene>
<dbReference type="RefSeq" id="WP_282839066.1">
    <property type="nucleotide sequence ID" value="NZ_JASCXW010000007.1"/>
</dbReference>
<evidence type="ECO:0000313" key="3">
    <source>
        <dbReference type="Proteomes" id="UP001431532"/>
    </source>
</evidence>
<dbReference type="InterPro" id="IPR032479">
    <property type="entry name" value="DUF5058"/>
</dbReference>
<feature type="transmembrane region" description="Helical" evidence="1">
    <location>
        <begin position="83"/>
        <end position="104"/>
    </location>
</feature>
<sequence>MGFLSSWWIYLIVGIVFAYVLMQSAVFLFKARKKAIALGYTKEQINKTITSSMIFSIAPSLAILIGLVALSKVFGPMIAGLRLGTLGAVTYELPAAINVISGVFNLNIGDTLSPEIIVTALWVMTLGCIPPLFIIPLFFKKMSGKMKEIKQKDQTWNGIMMDALFLGMISAFVGYVVAPITVDSETYISLLAILVLVSSAGLIIVFGLLMKKYKWDWLKNYALPLSMVGAMALAILYASLGVR</sequence>
<feature type="transmembrane region" description="Helical" evidence="1">
    <location>
        <begin position="187"/>
        <end position="209"/>
    </location>
</feature>
<feature type="transmembrane region" description="Helical" evidence="1">
    <location>
        <begin position="49"/>
        <end position="71"/>
    </location>
</feature>
<feature type="transmembrane region" description="Helical" evidence="1">
    <location>
        <begin position="159"/>
        <end position="181"/>
    </location>
</feature>
<keyword evidence="3" id="KW-1185">Reference proteome</keyword>
<comment type="caution">
    <text evidence="2">The sequence shown here is derived from an EMBL/GenBank/DDBJ whole genome shotgun (WGS) entry which is preliminary data.</text>
</comment>
<dbReference type="Proteomes" id="UP001431532">
    <property type="component" value="Unassembled WGS sequence"/>
</dbReference>
<evidence type="ECO:0000256" key="1">
    <source>
        <dbReference type="SAM" id="Phobius"/>
    </source>
</evidence>
<protein>
    <submittedName>
        <fullName evidence="2">DUF5058 family protein</fullName>
    </submittedName>
</protein>